<dbReference type="Pfam" id="PF00210">
    <property type="entry name" value="Ferritin"/>
    <property type="match status" value="1"/>
</dbReference>
<dbReference type="InterPro" id="IPR009040">
    <property type="entry name" value="Ferritin-like_diiron"/>
</dbReference>
<dbReference type="InterPro" id="IPR041719">
    <property type="entry name" value="Ferritin_prok"/>
</dbReference>
<dbReference type="GO" id="GO:0016491">
    <property type="term" value="F:oxidoreductase activity"/>
    <property type="evidence" value="ECO:0007669"/>
    <property type="project" value="UniProtKB-KW"/>
</dbReference>
<keyword evidence="10" id="KW-1185">Reference proteome</keyword>
<keyword evidence="2 7" id="KW-0409">Iron storage</keyword>
<sequence length="190" mass="21823">MLIGKHHQTLDTSNMKDLLTQTRSLAIGVENALNKQVIMEAESSAVYLAMASWCMRNGYEKARDFFMAQADEEREHMKKIFRYVDDMGGQASPGHVGKVKEDFDSFRHVFECMLDQEIAVSKSINNIVALAYEEKDFSTVQYLQWFVEEQREEVYVARQIVKLFDLVNIDGGISVFDIEDKLGSIEYKEG</sequence>
<dbReference type="EMBL" id="AP025314">
    <property type="protein sequence ID" value="BDD11236.1"/>
    <property type="molecule type" value="Genomic_DNA"/>
</dbReference>
<evidence type="ECO:0000256" key="4">
    <source>
        <dbReference type="ARBA" id="ARBA00023002"/>
    </source>
</evidence>
<proteinExistence type="inferred from homology"/>
<comment type="subcellular location">
    <subcellularLocation>
        <location evidence="7">Cytoplasm</location>
    </subcellularLocation>
</comment>
<keyword evidence="7" id="KW-0963">Cytoplasm</keyword>
<comment type="catalytic activity">
    <reaction evidence="7">
        <text>4 Fe(2+) + O2 + 6 H2O = 4 iron(III) oxide-hydroxide + 12 H(+)</text>
        <dbReference type="Rhea" id="RHEA:11972"/>
        <dbReference type="ChEBI" id="CHEBI:15377"/>
        <dbReference type="ChEBI" id="CHEBI:15378"/>
        <dbReference type="ChEBI" id="CHEBI:15379"/>
        <dbReference type="ChEBI" id="CHEBI:29033"/>
        <dbReference type="ChEBI" id="CHEBI:78619"/>
        <dbReference type="EC" id="1.16.3.2"/>
    </reaction>
</comment>
<dbReference type="KEGG" id="fax:FUAX_36680"/>
<comment type="similarity">
    <text evidence="1 7">Belongs to the ferritin family. Prokaryotic subfamily.</text>
</comment>
<gene>
    <name evidence="9" type="primary">ftnA</name>
    <name evidence="9" type="ORF">FUAX_36680</name>
</gene>
<evidence type="ECO:0000256" key="1">
    <source>
        <dbReference type="ARBA" id="ARBA00006950"/>
    </source>
</evidence>
<dbReference type="Proteomes" id="UP001348817">
    <property type="component" value="Chromosome"/>
</dbReference>
<evidence type="ECO:0000256" key="7">
    <source>
        <dbReference type="RuleBase" id="RU361145"/>
    </source>
</evidence>
<keyword evidence="5 6" id="KW-0408">Iron</keyword>
<keyword evidence="4" id="KW-0560">Oxidoreductase</keyword>
<dbReference type="GO" id="GO:0006826">
    <property type="term" value="P:iron ion transport"/>
    <property type="evidence" value="ECO:0007669"/>
    <property type="project" value="InterPro"/>
</dbReference>
<dbReference type="GO" id="GO:0008199">
    <property type="term" value="F:ferric iron binding"/>
    <property type="evidence" value="ECO:0007669"/>
    <property type="project" value="InterPro"/>
</dbReference>
<evidence type="ECO:0000256" key="5">
    <source>
        <dbReference type="ARBA" id="ARBA00023004"/>
    </source>
</evidence>
<dbReference type="CDD" id="cd01055">
    <property type="entry name" value="Nonheme_Ferritin"/>
    <property type="match status" value="1"/>
</dbReference>
<name>A0AAU9CQ08_9BACT</name>
<dbReference type="GO" id="GO:0008198">
    <property type="term" value="F:ferrous iron binding"/>
    <property type="evidence" value="ECO:0007669"/>
    <property type="project" value="TreeGrafter"/>
</dbReference>
<evidence type="ECO:0000256" key="2">
    <source>
        <dbReference type="ARBA" id="ARBA00022434"/>
    </source>
</evidence>
<feature type="binding site" evidence="6">
    <location>
        <position position="40"/>
    </location>
    <ligand>
        <name>Fe cation</name>
        <dbReference type="ChEBI" id="CHEBI:24875"/>
        <label>1</label>
    </ligand>
</feature>
<dbReference type="GO" id="GO:0005737">
    <property type="term" value="C:cytoplasm"/>
    <property type="evidence" value="ECO:0007669"/>
    <property type="project" value="UniProtKB-SubCell"/>
</dbReference>
<dbReference type="SUPFAM" id="SSF47240">
    <property type="entry name" value="Ferritin-like"/>
    <property type="match status" value="1"/>
</dbReference>
<keyword evidence="3 6" id="KW-0479">Metal-binding</keyword>
<protein>
    <recommendedName>
        <fullName evidence="7">Ferritin</fullName>
        <ecNumber evidence="7">1.16.3.2</ecNumber>
    </recommendedName>
</protein>
<dbReference type="GO" id="GO:0006879">
    <property type="term" value="P:intracellular iron ion homeostasis"/>
    <property type="evidence" value="ECO:0007669"/>
    <property type="project" value="UniProtKB-KW"/>
</dbReference>
<dbReference type="PANTHER" id="PTHR11431:SF127">
    <property type="entry name" value="BACTERIAL NON-HEME FERRITIN"/>
    <property type="match status" value="1"/>
</dbReference>
<feature type="binding site" evidence="6">
    <location>
        <position position="73"/>
    </location>
    <ligand>
        <name>Fe cation</name>
        <dbReference type="ChEBI" id="CHEBI:24875"/>
        <label>1</label>
    </ligand>
</feature>
<dbReference type="InterPro" id="IPR001519">
    <property type="entry name" value="Ferritin"/>
</dbReference>
<dbReference type="EC" id="1.16.3.2" evidence="7"/>
<feature type="binding site" evidence="6">
    <location>
        <position position="76"/>
    </location>
    <ligand>
        <name>Fe cation</name>
        <dbReference type="ChEBI" id="CHEBI:24875"/>
        <label>1</label>
    </ligand>
</feature>
<dbReference type="Gene3D" id="1.20.1260.10">
    <property type="match status" value="1"/>
</dbReference>
<dbReference type="InterPro" id="IPR012347">
    <property type="entry name" value="Ferritin-like"/>
</dbReference>
<evidence type="ECO:0000256" key="3">
    <source>
        <dbReference type="ARBA" id="ARBA00022723"/>
    </source>
</evidence>
<dbReference type="PANTHER" id="PTHR11431">
    <property type="entry name" value="FERRITIN"/>
    <property type="match status" value="1"/>
</dbReference>
<feature type="binding site" evidence="6">
    <location>
        <position position="150"/>
    </location>
    <ligand>
        <name>Fe cation</name>
        <dbReference type="ChEBI" id="CHEBI:24875"/>
        <label>1</label>
    </ligand>
</feature>
<evidence type="ECO:0000313" key="9">
    <source>
        <dbReference type="EMBL" id="BDD11236.1"/>
    </source>
</evidence>
<feature type="binding site" evidence="6">
    <location>
        <position position="117"/>
    </location>
    <ligand>
        <name>Fe cation</name>
        <dbReference type="ChEBI" id="CHEBI:24875"/>
        <label>1</label>
    </ligand>
</feature>
<comment type="function">
    <text evidence="7">Iron-storage protein.</text>
</comment>
<dbReference type="InterPro" id="IPR008331">
    <property type="entry name" value="Ferritin_DPS_dom"/>
</dbReference>
<evidence type="ECO:0000313" key="10">
    <source>
        <dbReference type="Proteomes" id="UP001348817"/>
    </source>
</evidence>
<evidence type="ECO:0000256" key="6">
    <source>
        <dbReference type="PIRSR" id="PIRSR601519-1"/>
    </source>
</evidence>
<accession>A0AAU9CQ08</accession>
<evidence type="ECO:0000259" key="8">
    <source>
        <dbReference type="PROSITE" id="PS50905"/>
    </source>
</evidence>
<dbReference type="AlphaFoldDB" id="A0AAU9CQ08"/>
<reference evidence="9 10" key="1">
    <citation type="submission" date="2021-12" db="EMBL/GenBank/DDBJ databases">
        <title>Genome sequencing of bacteria with rrn-lacking chromosome and rrn-plasmid.</title>
        <authorList>
            <person name="Anda M."/>
            <person name="Iwasaki W."/>
        </authorList>
    </citation>
    <scope>NUCLEOTIDE SEQUENCE [LARGE SCALE GENOMIC DNA]</scope>
    <source>
        <strain evidence="9 10">DSM 100852</strain>
    </source>
</reference>
<organism evidence="9 10">
    <name type="scientific">Fulvitalea axinellae</name>
    <dbReference type="NCBI Taxonomy" id="1182444"/>
    <lineage>
        <taxon>Bacteria</taxon>
        <taxon>Pseudomonadati</taxon>
        <taxon>Bacteroidota</taxon>
        <taxon>Cytophagia</taxon>
        <taxon>Cytophagales</taxon>
        <taxon>Persicobacteraceae</taxon>
        <taxon>Fulvitalea</taxon>
    </lineage>
</organism>
<feature type="domain" description="Ferritin-like diiron" evidence="8">
    <location>
        <begin position="23"/>
        <end position="168"/>
    </location>
</feature>
<dbReference type="PROSITE" id="PS50905">
    <property type="entry name" value="FERRITIN_LIKE"/>
    <property type="match status" value="1"/>
</dbReference>
<dbReference type="InterPro" id="IPR009078">
    <property type="entry name" value="Ferritin-like_SF"/>
</dbReference>